<dbReference type="PANTHER" id="PTHR31325">
    <property type="entry name" value="OS01G0798800 PROTEIN-RELATED"/>
    <property type="match status" value="1"/>
</dbReference>
<protein>
    <submittedName>
        <fullName evidence="1">Uncharacterized protein</fullName>
    </submittedName>
</protein>
<dbReference type="Proteomes" id="UP000266723">
    <property type="component" value="Unassembled WGS sequence"/>
</dbReference>
<dbReference type="InterPro" id="IPR007658">
    <property type="entry name" value="DUF594"/>
</dbReference>
<sequence>MFDTTAMEDARQLAKELKKLERGSGGGSIWGVVSRVWVELICYAANHCESKQHAAHLSKDGEIVSFVWLLMAHMGLIRLRKSLREIQLP</sequence>
<gene>
    <name evidence="1" type="ORF">DY000_02061279</name>
</gene>
<name>A0ABQ7AWR2_BRACR</name>
<dbReference type="Pfam" id="PF04578">
    <property type="entry name" value="DUF594"/>
    <property type="match status" value="1"/>
</dbReference>
<organism evidence="1 2">
    <name type="scientific">Brassica cretica</name>
    <name type="common">Mustard</name>
    <dbReference type="NCBI Taxonomy" id="69181"/>
    <lineage>
        <taxon>Eukaryota</taxon>
        <taxon>Viridiplantae</taxon>
        <taxon>Streptophyta</taxon>
        <taxon>Embryophyta</taxon>
        <taxon>Tracheophyta</taxon>
        <taxon>Spermatophyta</taxon>
        <taxon>Magnoliopsida</taxon>
        <taxon>eudicotyledons</taxon>
        <taxon>Gunneridae</taxon>
        <taxon>Pentapetalae</taxon>
        <taxon>rosids</taxon>
        <taxon>malvids</taxon>
        <taxon>Brassicales</taxon>
        <taxon>Brassicaceae</taxon>
        <taxon>Brassiceae</taxon>
        <taxon>Brassica</taxon>
    </lineage>
</organism>
<keyword evidence="2" id="KW-1185">Reference proteome</keyword>
<evidence type="ECO:0000313" key="1">
    <source>
        <dbReference type="EMBL" id="KAF3518484.1"/>
    </source>
</evidence>
<reference evidence="1 2" key="1">
    <citation type="journal article" date="2020" name="BMC Genomics">
        <title>Intraspecific diversification of the crop wild relative Brassica cretica Lam. using demographic model selection.</title>
        <authorList>
            <person name="Kioukis A."/>
            <person name="Michalopoulou V.A."/>
            <person name="Briers L."/>
            <person name="Pirintsos S."/>
            <person name="Studholme D.J."/>
            <person name="Pavlidis P."/>
            <person name="Sarris P.F."/>
        </authorList>
    </citation>
    <scope>NUCLEOTIDE SEQUENCE [LARGE SCALE GENOMIC DNA]</scope>
    <source>
        <strain evidence="2">cv. PFS-1207/04</strain>
    </source>
</reference>
<comment type="caution">
    <text evidence="1">The sequence shown here is derived from an EMBL/GenBank/DDBJ whole genome shotgun (WGS) entry which is preliminary data.</text>
</comment>
<evidence type="ECO:0000313" key="2">
    <source>
        <dbReference type="Proteomes" id="UP000266723"/>
    </source>
</evidence>
<proteinExistence type="predicted"/>
<dbReference type="EMBL" id="QGKV02001556">
    <property type="protein sequence ID" value="KAF3518484.1"/>
    <property type="molecule type" value="Genomic_DNA"/>
</dbReference>
<accession>A0ABQ7AWR2</accession>